<dbReference type="InterPro" id="IPR003848">
    <property type="entry name" value="DUF218"/>
</dbReference>
<comment type="caution">
    <text evidence="3">The sequence shown here is derived from an EMBL/GenBank/DDBJ whole genome shotgun (WGS) entry which is preliminary data.</text>
</comment>
<dbReference type="AlphaFoldDB" id="A0A940SXZ0"/>
<evidence type="ECO:0000313" key="3">
    <source>
        <dbReference type="EMBL" id="MBP1043856.1"/>
    </source>
</evidence>
<dbReference type="PANTHER" id="PTHR30336">
    <property type="entry name" value="INNER MEMBRANE PROTEIN, PROBABLE PERMEASE"/>
    <property type="match status" value="1"/>
</dbReference>
<reference evidence="3" key="1">
    <citation type="submission" date="2020-12" db="EMBL/GenBank/DDBJ databases">
        <title>Vagococcus allomyrinae sp. nov. and Enterococcus lavae sp. nov., isolated from the larvae of Allomyrina dichotoma.</title>
        <authorList>
            <person name="Lee S.D."/>
        </authorList>
    </citation>
    <scope>NUCLEOTIDE SEQUENCE</scope>
    <source>
        <strain evidence="3">BWB3-3</strain>
    </source>
</reference>
<feature type="transmembrane region" description="Helical" evidence="1">
    <location>
        <begin position="7"/>
        <end position="30"/>
    </location>
</feature>
<evidence type="ECO:0000313" key="4">
    <source>
        <dbReference type="Proteomes" id="UP000674938"/>
    </source>
</evidence>
<dbReference type="Proteomes" id="UP000674938">
    <property type="component" value="Unassembled WGS sequence"/>
</dbReference>
<dbReference type="PANTHER" id="PTHR30336:SF4">
    <property type="entry name" value="ENVELOPE BIOGENESIS FACTOR ELYC"/>
    <property type="match status" value="1"/>
</dbReference>
<organism evidence="3 4">
    <name type="scientific">Vagococcus allomyrinae</name>
    <dbReference type="NCBI Taxonomy" id="2794353"/>
    <lineage>
        <taxon>Bacteria</taxon>
        <taxon>Bacillati</taxon>
        <taxon>Bacillota</taxon>
        <taxon>Bacilli</taxon>
        <taxon>Lactobacillales</taxon>
        <taxon>Enterococcaceae</taxon>
        <taxon>Vagococcus</taxon>
    </lineage>
</organism>
<keyword evidence="4" id="KW-1185">Reference proteome</keyword>
<dbReference type="Pfam" id="PF02698">
    <property type="entry name" value="DUF218"/>
    <property type="match status" value="1"/>
</dbReference>
<dbReference type="InterPro" id="IPR051599">
    <property type="entry name" value="Cell_Envelope_Assoc"/>
</dbReference>
<evidence type="ECO:0000256" key="1">
    <source>
        <dbReference type="SAM" id="Phobius"/>
    </source>
</evidence>
<dbReference type="InterPro" id="IPR014729">
    <property type="entry name" value="Rossmann-like_a/b/a_fold"/>
</dbReference>
<gene>
    <name evidence="3" type="ORF">I6N95_22765</name>
</gene>
<dbReference type="RefSeq" id="WP_209531747.1">
    <property type="nucleotide sequence ID" value="NZ_JAEEGA010000019.1"/>
</dbReference>
<evidence type="ECO:0000259" key="2">
    <source>
        <dbReference type="Pfam" id="PF02698"/>
    </source>
</evidence>
<dbReference type="GO" id="GO:0000270">
    <property type="term" value="P:peptidoglycan metabolic process"/>
    <property type="evidence" value="ECO:0007669"/>
    <property type="project" value="TreeGrafter"/>
</dbReference>
<accession>A0A940SXZ0</accession>
<protein>
    <submittedName>
        <fullName evidence="3">YdcF family protein</fullName>
    </submittedName>
</protein>
<dbReference type="CDD" id="cd06259">
    <property type="entry name" value="YdcF-like"/>
    <property type="match status" value="1"/>
</dbReference>
<keyword evidence="1" id="KW-0812">Transmembrane</keyword>
<dbReference type="GO" id="GO:0005886">
    <property type="term" value="C:plasma membrane"/>
    <property type="evidence" value="ECO:0007669"/>
    <property type="project" value="TreeGrafter"/>
</dbReference>
<keyword evidence="1" id="KW-1133">Transmembrane helix</keyword>
<keyword evidence="1" id="KW-0472">Membrane</keyword>
<sequence>MRKVKKLIIALIAIGIIYGGVVFSLILSAAKEEPQPNADSLIILGAQVRGTPAVPSPVLKERLDTALTYIEDNPNTQIVVCGGQGADESDSEANVMATYLIEHGVPDTNIIREDDSTRTMENLMNAEHETTLGKTVIVSNDFHIYRAKMLANRIGIKEVSGLAAKSETSAKYVTYAREVIALGYGLVFDW</sequence>
<dbReference type="GO" id="GO:0043164">
    <property type="term" value="P:Gram-negative-bacterium-type cell wall biogenesis"/>
    <property type="evidence" value="ECO:0007669"/>
    <property type="project" value="TreeGrafter"/>
</dbReference>
<dbReference type="EMBL" id="JAEEGA010000019">
    <property type="protein sequence ID" value="MBP1043856.1"/>
    <property type="molecule type" value="Genomic_DNA"/>
</dbReference>
<proteinExistence type="predicted"/>
<dbReference type="Gene3D" id="3.40.50.620">
    <property type="entry name" value="HUPs"/>
    <property type="match status" value="1"/>
</dbReference>
<feature type="domain" description="DUF218" evidence="2">
    <location>
        <begin position="40"/>
        <end position="179"/>
    </location>
</feature>
<name>A0A940SXZ0_9ENTE</name>